<evidence type="ECO:0000313" key="3">
    <source>
        <dbReference type="EMBL" id="GAA3620549.1"/>
    </source>
</evidence>
<dbReference type="SMART" id="SM00244">
    <property type="entry name" value="PHB"/>
    <property type="match status" value="1"/>
</dbReference>
<gene>
    <name evidence="3" type="ORF">GCM10022236_23460</name>
</gene>
<feature type="domain" description="Band 7" evidence="2">
    <location>
        <begin position="1"/>
        <end position="159"/>
    </location>
</feature>
<sequence length="222" mass="23929">MGVFDIVVGRHEQVLVIRDGEVVTVLGPGRYRRRRRTAYERVDVRERVTGIGAQEILTADGVSVKVTASLRWSVLDPLAYTAVTDAEAVVYLAVQIALREELAGREAGELIRSGRRESAPALLAAARSAAVSVGIDVVDVVVKDVVLPAELRAAYAELVSARQRGLAQLETARAESAALRSMANAAKLLDDHPALARLRLVQAATYGSKLVLDDGARRDPDR</sequence>
<dbReference type="PANTHER" id="PTHR10264:SF83">
    <property type="entry name" value="BLL5629 PROTEIN"/>
    <property type="match status" value="1"/>
</dbReference>
<dbReference type="PRINTS" id="PR00721">
    <property type="entry name" value="STOMATIN"/>
</dbReference>
<dbReference type="InterPro" id="IPR001972">
    <property type="entry name" value="Stomatin_HflK_fam"/>
</dbReference>
<evidence type="ECO:0000256" key="1">
    <source>
        <dbReference type="ARBA" id="ARBA00008164"/>
    </source>
</evidence>
<dbReference type="InterPro" id="IPR001107">
    <property type="entry name" value="Band_7"/>
</dbReference>
<dbReference type="InterPro" id="IPR043202">
    <property type="entry name" value="Band-7_stomatin-like"/>
</dbReference>
<name>A0ABP6ZVI3_9ACTN</name>
<comment type="similarity">
    <text evidence="1">Belongs to the band 7/mec-2 family.</text>
</comment>
<proteinExistence type="inferred from homology"/>
<accession>A0ABP6ZVI3</accession>
<reference evidence="4" key="1">
    <citation type="journal article" date="2019" name="Int. J. Syst. Evol. Microbiol.">
        <title>The Global Catalogue of Microorganisms (GCM) 10K type strain sequencing project: providing services to taxonomists for standard genome sequencing and annotation.</title>
        <authorList>
            <consortium name="The Broad Institute Genomics Platform"/>
            <consortium name="The Broad Institute Genome Sequencing Center for Infectious Disease"/>
            <person name="Wu L."/>
            <person name="Ma J."/>
        </authorList>
    </citation>
    <scope>NUCLEOTIDE SEQUENCE [LARGE SCALE GENOMIC DNA]</scope>
    <source>
        <strain evidence="4">JCM 16929</strain>
    </source>
</reference>
<dbReference type="PANTHER" id="PTHR10264">
    <property type="entry name" value="BAND 7 PROTEIN-RELATED"/>
    <property type="match status" value="1"/>
</dbReference>
<dbReference type="Gene3D" id="3.30.479.30">
    <property type="entry name" value="Band 7 domain"/>
    <property type="match status" value="1"/>
</dbReference>
<protein>
    <recommendedName>
        <fullName evidence="2">Band 7 domain-containing protein</fullName>
    </recommendedName>
</protein>
<evidence type="ECO:0000313" key="4">
    <source>
        <dbReference type="Proteomes" id="UP001501490"/>
    </source>
</evidence>
<dbReference type="Proteomes" id="UP001501490">
    <property type="component" value="Unassembled WGS sequence"/>
</dbReference>
<dbReference type="Pfam" id="PF01145">
    <property type="entry name" value="Band_7"/>
    <property type="match status" value="1"/>
</dbReference>
<organism evidence="3 4">
    <name type="scientific">Microlunatus ginsengisoli</name>
    <dbReference type="NCBI Taxonomy" id="363863"/>
    <lineage>
        <taxon>Bacteria</taxon>
        <taxon>Bacillati</taxon>
        <taxon>Actinomycetota</taxon>
        <taxon>Actinomycetes</taxon>
        <taxon>Propionibacteriales</taxon>
        <taxon>Propionibacteriaceae</taxon>
        <taxon>Microlunatus</taxon>
    </lineage>
</organism>
<comment type="caution">
    <text evidence="3">The sequence shown here is derived from an EMBL/GenBank/DDBJ whole genome shotgun (WGS) entry which is preliminary data.</text>
</comment>
<dbReference type="EMBL" id="BAABAB010000016">
    <property type="protein sequence ID" value="GAA3620549.1"/>
    <property type="molecule type" value="Genomic_DNA"/>
</dbReference>
<evidence type="ECO:0000259" key="2">
    <source>
        <dbReference type="SMART" id="SM00244"/>
    </source>
</evidence>
<dbReference type="RefSeq" id="WP_344804636.1">
    <property type="nucleotide sequence ID" value="NZ_BAABAB010000016.1"/>
</dbReference>
<dbReference type="SUPFAM" id="SSF117892">
    <property type="entry name" value="Band 7/SPFH domain"/>
    <property type="match status" value="1"/>
</dbReference>
<dbReference type="InterPro" id="IPR036013">
    <property type="entry name" value="Band_7/SPFH_dom_sf"/>
</dbReference>
<keyword evidence="4" id="KW-1185">Reference proteome</keyword>